<dbReference type="InterPro" id="IPR003431">
    <property type="entry name" value="B-propeller_Phytase"/>
</dbReference>
<sequence length="361" mass="40271">MLKKLSYSLMSALILSSCQSKNPQDLEANLIQETVIKPQIITDSVNHDTDDPAIWINTDDPSRSLIIGTDKDADGALYVFDLEGKIIDSLVIRNLQRPNNVDVGYGLSIGDKTVDFAVTGERLTSKLRFYSLPDMKEINAGGIEIYQDETGPEFRDLMGVAVYHDQVNKKHYVIAGRKNGPTDGSYLWQYEIIGANTGIQLELVRKFGKYSGKKEIEAIAVDHQLGFVYYSDEGVGVRKYHANPSKGNEELALFGTSGFTQDHEGISIYQLDDNTGYILVSDQEVNQFHVFPREGSENNPHQHDLITVVKTSAVSSDGSEVTSLPLNTTFSKGLFVAMSDDKTFHFYRWEDLAGDILKIRK</sequence>
<organism evidence="2 3">
    <name type="scientific">Rhodonellum ikkaensis</name>
    <dbReference type="NCBI Taxonomy" id="336829"/>
    <lineage>
        <taxon>Bacteria</taxon>
        <taxon>Pseudomonadati</taxon>
        <taxon>Bacteroidota</taxon>
        <taxon>Cytophagia</taxon>
        <taxon>Cytophagales</taxon>
        <taxon>Cytophagaceae</taxon>
        <taxon>Rhodonellum</taxon>
    </lineage>
</organism>
<evidence type="ECO:0000313" key="2">
    <source>
        <dbReference type="EMBL" id="SDZ19475.1"/>
    </source>
</evidence>
<dbReference type="Proteomes" id="UP000199663">
    <property type="component" value="Unassembled WGS sequence"/>
</dbReference>
<dbReference type="PROSITE" id="PS51662">
    <property type="entry name" value="BP_PHYTASE"/>
    <property type="match status" value="1"/>
</dbReference>
<evidence type="ECO:0000313" key="3">
    <source>
        <dbReference type="Proteomes" id="UP000199663"/>
    </source>
</evidence>
<dbReference type="Pfam" id="PF02333">
    <property type="entry name" value="Phytase"/>
    <property type="match status" value="1"/>
</dbReference>
<evidence type="ECO:0000259" key="1">
    <source>
        <dbReference type="PROSITE" id="PS51662"/>
    </source>
</evidence>
<proteinExistence type="predicted"/>
<feature type="domain" description="BPP" evidence="1">
    <location>
        <begin position="26"/>
        <end position="357"/>
    </location>
</feature>
<dbReference type="RefSeq" id="WP_019597747.1">
    <property type="nucleotide sequence ID" value="NZ_FNQC01000007.1"/>
</dbReference>
<protein>
    <submittedName>
        <fullName evidence="2">3-phytase</fullName>
    </submittedName>
</protein>
<comment type="caution">
    <text evidence="2">The sequence shown here is derived from an EMBL/GenBank/DDBJ whole genome shotgun (WGS) entry which is preliminary data.</text>
</comment>
<accession>A0A1H3R2E6</accession>
<gene>
    <name evidence="2" type="ORF">SAMN05444412_107132</name>
</gene>
<reference evidence="2 3" key="1">
    <citation type="submission" date="2016-10" db="EMBL/GenBank/DDBJ databases">
        <authorList>
            <person name="Varghese N."/>
            <person name="Submissions S."/>
        </authorList>
    </citation>
    <scope>NUCLEOTIDE SEQUENCE [LARGE SCALE GENOMIC DNA]</scope>
    <source>
        <strain evidence="2 3">DSM 17997</strain>
    </source>
</reference>
<dbReference type="SUPFAM" id="SSF50956">
    <property type="entry name" value="Thermostable phytase (3-phytase)"/>
    <property type="match status" value="1"/>
</dbReference>
<dbReference type="Gene3D" id="2.120.10.30">
    <property type="entry name" value="TolB, C-terminal domain"/>
    <property type="match status" value="1"/>
</dbReference>
<dbReference type="EMBL" id="FNQC01000007">
    <property type="protein sequence ID" value="SDZ19475.1"/>
    <property type="molecule type" value="Genomic_DNA"/>
</dbReference>
<dbReference type="InterPro" id="IPR011042">
    <property type="entry name" value="6-blade_b-propeller_TolB-like"/>
</dbReference>
<dbReference type="PROSITE" id="PS51257">
    <property type="entry name" value="PROKAR_LIPOPROTEIN"/>
    <property type="match status" value="1"/>
</dbReference>
<keyword evidence="3" id="KW-1185">Reference proteome</keyword>
<name>A0A1H3R2E6_9BACT</name>